<feature type="binding site" evidence="2">
    <location>
        <position position="447"/>
    </location>
    <ligand>
        <name>Mn(2+)</name>
        <dbReference type="ChEBI" id="CHEBI:29035"/>
        <label>2</label>
    </ligand>
</feature>
<dbReference type="PIRSF" id="PIRSF026583">
    <property type="entry name" value="YybT"/>
    <property type="match status" value="1"/>
</dbReference>
<evidence type="ECO:0000259" key="4">
    <source>
        <dbReference type="Pfam" id="PF01368"/>
    </source>
</evidence>
<dbReference type="EC" id="3.1.4.-" evidence="1"/>
<comment type="cofactor">
    <cofactor evidence="2">
        <name>Mn(2+)</name>
        <dbReference type="ChEBI" id="CHEBI:29035"/>
    </cofactor>
    <text evidence="2">For phosphodiesterase activity, probably binds 2 Mn(2+) per subunit.</text>
</comment>
<feature type="binding site" evidence="2">
    <location>
        <position position="377"/>
    </location>
    <ligand>
        <name>Mn(2+)</name>
        <dbReference type="ChEBI" id="CHEBI:29035"/>
        <label>1</label>
    </ligand>
</feature>
<evidence type="ECO:0000256" key="3">
    <source>
        <dbReference type="SAM" id="Phobius"/>
    </source>
</evidence>
<dbReference type="GO" id="GO:0046872">
    <property type="term" value="F:metal ion binding"/>
    <property type="evidence" value="ECO:0007669"/>
    <property type="project" value="UniProtKB-KW"/>
</dbReference>
<dbReference type="InterPro" id="IPR001667">
    <property type="entry name" value="DDH_dom"/>
</dbReference>
<dbReference type="Pfam" id="PF24898">
    <property type="entry name" value="GGDEF_GdpP"/>
    <property type="match status" value="1"/>
</dbReference>
<feature type="binding site" evidence="2">
    <location>
        <position position="373"/>
    </location>
    <ligand>
        <name>Mn(2+)</name>
        <dbReference type="ChEBI" id="CHEBI:29035"/>
        <label>1</label>
    </ligand>
</feature>
<dbReference type="Proteomes" id="UP000190814">
    <property type="component" value="Unassembled WGS sequence"/>
</dbReference>
<feature type="binding site" evidence="2">
    <location>
        <position position="379"/>
    </location>
    <ligand>
        <name>Mn(2+)</name>
        <dbReference type="ChEBI" id="CHEBI:29035"/>
        <label>2</label>
    </ligand>
</feature>
<dbReference type="FunFam" id="3.90.1640.10:FF:000002">
    <property type="entry name" value="Cyclic-di-AMP phosphodiesterase"/>
    <property type="match status" value="1"/>
</dbReference>
<dbReference type="RefSeq" id="WP_078766319.1">
    <property type="nucleotide sequence ID" value="NZ_FUXZ01000008.1"/>
</dbReference>
<dbReference type="GO" id="GO:0106409">
    <property type="term" value="F:cyclic-di-AMP phosphodiesterase activity"/>
    <property type="evidence" value="ECO:0007669"/>
    <property type="project" value="RHEA"/>
</dbReference>
<evidence type="ECO:0000313" key="7">
    <source>
        <dbReference type="Proteomes" id="UP000190814"/>
    </source>
</evidence>
<feature type="binding site" evidence="2">
    <location>
        <position position="526"/>
    </location>
    <ligand>
        <name>Mn(2+)</name>
        <dbReference type="ChEBI" id="CHEBI:29035"/>
        <label>2</label>
    </ligand>
</feature>
<dbReference type="Pfam" id="PF02272">
    <property type="entry name" value="DHHA1"/>
    <property type="match status" value="1"/>
</dbReference>
<evidence type="ECO:0000256" key="2">
    <source>
        <dbReference type="PIRSR" id="PIRSR026583-50"/>
    </source>
</evidence>
<keyword evidence="3" id="KW-1133">Transmembrane helix</keyword>
<feature type="binding site" evidence="2">
    <location>
        <position position="447"/>
    </location>
    <ligand>
        <name>Mn(2+)</name>
        <dbReference type="ChEBI" id="CHEBI:29035"/>
        <label>1</label>
    </ligand>
</feature>
<keyword evidence="1 3" id="KW-0472">Membrane</keyword>
<dbReference type="OrthoDB" id="9759476at2"/>
<dbReference type="EMBL" id="FUXZ01000008">
    <property type="protein sequence ID" value="SKA67358.1"/>
    <property type="molecule type" value="Genomic_DNA"/>
</dbReference>
<dbReference type="Pfam" id="PF01368">
    <property type="entry name" value="DHH"/>
    <property type="match status" value="1"/>
</dbReference>
<dbReference type="Gene3D" id="3.90.1640.10">
    <property type="entry name" value="inorganic pyrophosphatase (n-terminal core)"/>
    <property type="match status" value="1"/>
</dbReference>
<dbReference type="GO" id="GO:0005886">
    <property type="term" value="C:plasma membrane"/>
    <property type="evidence" value="ECO:0007669"/>
    <property type="project" value="UniProtKB-SubCell"/>
</dbReference>
<comment type="similarity">
    <text evidence="1">Belongs to the GdpP/PdeA phosphodiesterase family.</text>
</comment>
<dbReference type="InterPro" id="IPR003156">
    <property type="entry name" value="DHHA1_dom"/>
</dbReference>
<protein>
    <recommendedName>
        <fullName evidence="1">Cyclic-di-AMP phosphodiesterase</fullName>
        <ecNumber evidence="1">3.1.4.-</ecNumber>
    </recommendedName>
</protein>
<comment type="catalytic activity">
    <reaction evidence="1">
        <text>3',3'-c-di-AMP + H2O = 5'-O-phosphonoadenylyl-(3'-&gt;5')-adenosine + H(+)</text>
        <dbReference type="Rhea" id="RHEA:54420"/>
        <dbReference type="ChEBI" id="CHEBI:15377"/>
        <dbReference type="ChEBI" id="CHEBI:15378"/>
        <dbReference type="ChEBI" id="CHEBI:71500"/>
        <dbReference type="ChEBI" id="CHEBI:138171"/>
    </reaction>
</comment>
<feature type="domain" description="DHHA1" evidence="5">
    <location>
        <begin position="602"/>
        <end position="675"/>
    </location>
</feature>
<dbReference type="AlphaFoldDB" id="A0A1T4VR74"/>
<dbReference type="STRING" id="39495.SAMN02745111_01446"/>
<evidence type="ECO:0000256" key="1">
    <source>
        <dbReference type="PIRNR" id="PIRNR026583"/>
    </source>
</evidence>
<dbReference type="Gene3D" id="3.10.310.30">
    <property type="match status" value="1"/>
</dbReference>
<keyword evidence="1" id="KW-0378">Hydrolase</keyword>
<feature type="transmembrane region" description="Helical" evidence="3">
    <location>
        <begin position="21"/>
        <end position="37"/>
    </location>
</feature>
<dbReference type="InterPro" id="IPR014528">
    <property type="entry name" value="GdpP/PdeA"/>
</dbReference>
<dbReference type="SUPFAM" id="SSF64182">
    <property type="entry name" value="DHH phosphoesterases"/>
    <property type="match status" value="1"/>
</dbReference>
<dbReference type="InterPro" id="IPR038763">
    <property type="entry name" value="DHH_sf"/>
</dbReference>
<keyword evidence="3" id="KW-0812">Transmembrane</keyword>
<comment type="subcellular location">
    <subcellularLocation>
        <location evidence="1">Cell membrane</location>
    </subcellularLocation>
</comment>
<dbReference type="PANTHER" id="PTHR47618">
    <property type="entry name" value="BIFUNCTIONAL OLIGORIBONUCLEASE AND PAP PHOSPHATASE NRNA"/>
    <property type="match status" value="1"/>
</dbReference>
<keyword evidence="7" id="KW-1185">Reference proteome</keyword>
<accession>A0A1T4VR74</accession>
<keyword evidence="1" id="KW-1003">Cell membrane</keyword>
<gene>
    <name evidence="6" type="ORF">SAMN02745111_01446</name>
</gene>
<name>A0A1T4VR74_9FIRM</name>
<reference evidence="6 7" key="1">
    <citation type="submission" date="2017-02" db="EMBL/GenBank/DDBJ databases">
        <authorList>
            <person name="Peterson S.W."/>
        </authorList>
    </citation>
    <scope>NUCLEOTIDE SEQUENCE [LARGE SCALE GENOMIC DNA]</scope>
    <source>
        <strain evidence="6 7">ATCC 35992</strain>
    </source>
</reference>
<evidence type="ECO:0000313" key="6">
    <source>
        <dbReference type="EMBL" id="SKA67358.1"/>
    </source>
</evidence>
<dbReference type="InterPro" id="IPR051319">
    <property type="entry name" value="Oligoribo/pAp-PDE_c-di-AMP_PDE"/>
</dbReference>
<dbReference type="GO" id="GO:0016787">
    <property type="term" value="F:hydrolase activity"/>
    <property type="evidence" value="ECO:0007669"/>
    <property type="project" value="UniProtKB-UniRule"/>
</dbReference>
<feature type="transmembrane region" description="Helical" evidence="3">
    <location>
        <begin position="43"/>
        <end position="62"/>
    </location>
</feature>
<proteinExistence type="inferred from homology"/>
<feature type="domain" description="DDH" evidence="4">
    <location>
        <begin position="367"/>
        <end position="523"/>
    </location>
</feature>
<dbReference type="PANTHER" id="PTHR47618:SF2">
    <property type="entry name" value="CYCLIC-DI-AMP PHOSPHODIESTERASE GDPP"/>
    <property type="match status" value="1"/>
</dbReference>
<keyword evidence="2" id="KW-0479">Metal-binding</keyword>
<organism evidence="6 7">
    <name type="scientific">Eubacterium uniforme</name>
    <dbReference type="NCBI Taxonomy" id="39495"/>
    <lineage>
        <taxon>Bacteria</taxon>
        <taxon>Bacillati</taxon>
        <taxon>Bacillota</taxon>
        <taxon>Clostridia</taxon>
        <taxon>Eubacteriales</taxon>
        <taxon>Eubacteriaceae</taxon>
        <taxon>Eubacterium</taxon>
    </lineage>
</organism>
<evidence type="ECO:0000259" key="5">
    <source>
        <dbReference type="Pfam" id="PF02272"/>
    </source>
</evidence>
<dbReference type="GO" id="GO:0003676">
    <property type="term" value="F:nucleic acid binding"/>
    <property type="evidence" value="ECO:0007669"/>
    <property type="project" value="UniProtKB-UniRule"/>
</dbReference>
<feature type="binding site" evidence="2">
    <location>
        <position position="471"/>
    </location>
    <ligand>
        <name>Mn(2+)</name>
        <dbReference type="ChEBI" id="CHEBI:29035"/>
        <label>2</label>
    </ligand>
</feature>
<dbReference type="Gene3D" id="3.30.450.20">
    <property type="entry name" value="PAS domain"/>
    <property type="match status" value="1"/>
</dbReference>
<comment type="function">
    <text evidence="1">Has phosphodiesterase (PDE) activity against cyclic-di-AMP (c-di-AMP).</text>
</comment>
<sequence>MGKKDRVRLKGHINRFLKWPFILGIFLLATSAMIFAMDKTAGMFSFFADAIYLFIAFILLRVNKTRIMSELINFASEYNLTQRQMMHSLSIPYVLLDDMGRILWTNKEMENLLAKDNVVGKNITMFFPLIEISKAKNAEEMYVCEFNYNDLSYRAEFNRFDIEDVYKHSKVVESLEGNQHLIAAYFFDVTETKQLIQDNVNERMVACQINIDNYDEVMENIEEVRRSLLSAMIDRVVTRYFTRIDGVIKKLEKDKYLVIFKYRYLEMLMNERFTLLEEVKSVNFGNSIAVTLSAGIGFGEKSYIKNFEYSRMAMDMALGRGGDQVVVKSTEKVDFFGGKSKSVEKQTRVKARVKALALREIILSKDNVLIMGHKIGDVDSFGSSIGIYRCIKSLNKTAKIVINDVTHSMQPMYERFTVENGYEEDLFVNSEQALSLVNPNTVVIVVDVNRPSYTDCPELLEKASNIVVLDHHRRNPETIENAVLSYIEPFASSASEMVSEILQYINDEVVLTQEEVDALYAGIMIDTNNFTNRTGVRTFEAAAFLRRRGADVTRVRMLLRDDMEDYKAKAKAIENAEVYLGDFAITCCEAKSVLSPTVVGAQSANELLNIRGIKAAFVLTPYNNQIYISARSIDTVNVQLIMERLGGGGHSNIAGAQLDGDNIYGAIELLKNTIREMKEQGDL</sequence>
<keyword evidence="2" id="KW-0464">Manganese</keyword>